<reference evidence="1" key="1">
    <citation type="submission" date="2018-04" db="EMBL/GenBank/DDBJ databases">
        <title>Draft genome sequence of the Candidatus Spirobacillus cienkowskii, a pathogen of freshwater Daphnia species, reconstructed from hemolymph metagenomic reads.</title>
        <authorList>
            <person name="Bresciani L."/>
            <person name="Lemos L.N."/>
            <person name="Wale N."/>
            <person name="Lin J.Y."/>
            <person name="Fernandes G.R."/>
            <person name="Duffy M.A."/>
            <person name="Rodrigues J.M."/>
        </authorList>
    </citation>
    <scope>NUCLEOTIDE SEQUENCE [LARGE SCALE GENOMIC DNA]</scope>
    <source>
        <strain evidence="1">Binning01</strain>
    </source>
</reference>
<gene>
    <name evidence="1" type="ORF">DCC88_04290</name>
</gene>
<dbReference type="EMBL" id="QOVW01000058">
    <property type="protein sequence ID" value="RDB36651.1"/>
    <property type="molecule type" value="Genomic_DNA"/>
</dbReference>
<protein>
    <submittedName>
        <fullName evidence="1">Uncharacterized protein</fullName>
    </submittedName>
</protein>
<organism evidence="1 2">
    <name type="scientific">Spirobacillus cienkowskii</name>
    <dbReference type="NCBI Taxonomy" id="495820"/>
    <lineage>
        <taxon>Bacteria</taxon>
        <taxon>Pseudomonadati</taxon>
        <taxon>Bdellovibrionota</taxon>
        <taxon>Oligoflexia</taxon>
        <taxon>Silvanigrellales</taxon>
        <taxon>Spirobacillus</taxon>
    </lineage>
</organism>
<proteinExistence type="predicted"/>
<keyword evidence="2" id="KW-1185">Reference proteome</keyword>
<dbReference type="AlphaFoldDB" id="A0A369KPW4"/>
<evidence type="ECO:0000313" key="2">
    <source>
        <dbReference type="Proteomes" id="UP000253934"/>
    </source>
</evidence>
<sequence length="304" mass="35436">MKKIFISLFLLIFPSLVGLGVLSYFFSNDFKPYIDKVKIELVKKFPEFARYFPIKKEKNIKNSEIPTAKNIPKKEMIPESERFKNFEIFESICGKTPTNKLQDDFLGCDFCPKYLNSEILSKKFEYLFEARGKISKNETDEALVFMKGCSESEDNIKAMLLRKSYGGWQRTNIFQGINFDKNPIQFIDSSGYFIFIVRNTIKNEHSIKHELLEIKFIENQKYEKVLFISEIRRGEKCSQEAQTIIDFPKKTNDKSFEIALEVIGCHKKILDGSYKLSFKLIDNSFEATKNSSSLITKIEKLNEI</sequence>
<accession>A0A369KPW4</accession>
<name>A0A369KPW4_9BACT</name>
<comment type="caution">
    <text evidence="1">The sequence shown here is derived from an EMBL/GenBank/DDBJ whole genome shotgun (WGS) entry which is preliminary data.</text>
</comment>
<evidence type="ECO:0000313" key="1">
    <source>
        <dbReference type="EMBL" id="RDB36651.1"/>
    </source>
</evidence>
<dbReference type="Proteomes" id="UP000253934">
    <property type="component" value="Unassembled WGS sequence"/>
</dbReference>